<protein>
    <submittedName>
        <fullName evidence="1">Uncharacterized protein</fullName>
    </submittedName>
</protein>
<dbReference type="EMBL" id="JAEHOD010000010">
    <property type="protein sequence ID" value="KAG2450750.1"/>
    <property type="molecule type" value="Genomic_DNA"/>
</dbReference>
<dbReference type="Proteomes" id="UP000613740">
    <property type="component" value="Unassembled WGS sequence"/>
</dbReference>
<reference evidence="1" key="1">
    <citation type="journal article" date="2020" name="bioRxiv">
        <title>Comparative genomics of Chlamydomonas.</title>
        <authorList>
            <person name="Craig R.J."/>
            <person name="Hasan A.R."/>
            <person name="Ness R.W."/>
            <person name="Keightley P.D."/>
        </authorList>
    </citation>
    <scope>NUCLEOTIDE SEQUENCE</scope>
    <source>
        <strain evidence="1">CCAP 11/173</strain>
    </source>
</reference>
<dbReference type="AlphaFoldDB" id="A0A835WQC6"/>
<accession>A0A835WQC6</accession>
<proteinExistence type="predicted"/>
<sequence>MYAQNDTNWAYTRYNFDGYVTYQLTVAHLYRAFQMSDAEWSCQTRWRSRKYDLTWFNCHTYSENMCCLLYAMTRDGSVLDGQETPRWLYNHPGSPRGCWRAFCPGVLEKRR</sequence>
<comment type="caution">
    <text evidence="1">The sequence shown here is derived from an EMBL/GenBank/DDBJ whole genome shotgun (WGS) entry which is preliminary data.</text>
</comment>
<name>A0A835WQC6_9CHLO</name>
<organism evidence="1 2">
    <name type="scientific">Chlamydomonas schloesseri</name>
    <dbReference type="NCBI Taxonomy" id="2026947"/>
    <lineage>
        <taxon>Eukaryota</taxon>
        <taxon>Viridiplantae</taxon>
        <taxon>Chlorophyta</taxon>
        <taxon>core chlorophytes</taxon>
        <taxon>Chlorophyceae</taxon>
        <taxon>CS clade</taxon>
        <taxon>Chlamydomonadales</taxon>
        <taxon>Chlamydomonadaceae</taxon>
        <taxon>Chlamydomonas</taxon>
    </lineage>
</organism>
<evidence type="ECO:0000313" key="2">
    <source>
        <dbReference type="Proteomes" id="UP000613740"/>
    </source>
</evidence>
<keyword evidence="2" id="KW-1185">Reference proteome</keyword>
<dbReference type="OrthoDB" id="10340298at2759"/>
<gene>
    <name evidence="1" type="ORF">HYH02_004587</name>
</gene>
<evidence type="ECO:0000313" key="1">
    <source>
        <dbReference type="EMBL" id="KAG2450750.1"/>
    </source>
</evidence>